<protein>
    <submittedName>
        <fullName evidence="1">Translation elongation factor-like protein</fullName>
    </submittedName>
</protein>
<organism evidence="1">
    <name type="scientific">Eiseniibacteriota bacterium</name>
    <dbReference type="NCBI Taxonomy" id="2212470"/>
    <lineage>
        <taxon>Bacteria</taxon>
        <taxon>Candidatus Eiseniibacteriota</taxon>
    </lineage>
</organism>
<keyword evidence="1" id="KW-0648">Protein biosynthesis</keyword>
<dbReference type="Proteomes" id="UP000886069">
    <property type="component" value="Unassembled WGS sequence"/>
</dbReference>
<dbReference type="GO" id="GO:0003746">
    <property type="term" value="F:translation elongation factor activity"/>
    <property type="evidence" value="ECO:0007669"/>
    <property type="project" value="UniProtKB-KW"/>
</dbReference>
<gene>
    <name evidence="1" type="ORF">ENO08_03910</name>
</gene>
<accession>A0A7V2AUM6</accession>
<keyword evidence="1" id="KW-0251">Elongation factor</keyword>
<dbReference type="EMBL" id="DSEC01000274">
    <property type="protein sequence ID" value="HER43585.1"/>
    <property type="molecule type" value="Genomic_DNA"/>
</dbReference>
<reference evidence="1" key="1">
    <citation type="journal article" date="2020" name="mSystems">
        <title>Genome- and Community-Level Interaction Insights into Carbon Utilization and Element Cycling Functions of Hydrothermarchaeota in Hydrothermal Sediment.</title>
        <authorList>
            <person name="Zhou Z."/>
            <person name="Liu Y."/>
            <person name="Xu W."/>
            <person name="Pan J."/>
            <person name="Luo Z.H."/>
            <person name="Li M."/>
        </authorList>
    </citation>
    <scope>NUCLEOTIDE SEQUENCE [LARGE SCALE GENOMIC DNA]</scope>
    <source>
        <strain evidence="1">SpSt-1233</strain>
    </source>
</reference>
<dbReference type="AlphaFoldDB" id="A0A7V2AUM6"/>
<sequence>MKEIEVGKVTDYFAHIGVVAIEVTAEGIMVGDTLHFLGHTTDFTQKITSMQVEHQSVETAPVGSSVGIKVTERVRTHDQVLKVIE</sequence>
<dbReference type="InterPro" id="IPR009000">
    <property type="entry name" value="Transl_B-barrel_sf"/>
</dbReference>
<proteinExistence type="predicted"/>
<dbReference type="Gene3D" id="2.40.30.10">
    <property type="entry name" value="Translation factors"/>
    <property type="match status" value="1"/>
</dbReference>
<evidence type="ECO:0000313" key="1">
    <source>
        <dbReference type="EMBL" id="HER43585.1"/>
    </source>
</evidence>
<comment type="caution">
    <text evidence="1">The sequence shown here is derived from an EMBL/GenBank/DDBJ whole genome shotgun (WGS) entry which is preliminary data.</text>
</comment>
<dbReference type="SUPFAM" id="SSF50447">
    <property type="entry name" value="Translation proteins"/>
    <property type="match status" value="1"/>
</dbReference>
<name>A0A7V2AUM6_UNCEI</name>